<keyword evidence="1" id="KW-0812">Transmembrane</keyword>
<keyword evidence="1" id="KW-0472">Membrane</keyword>
<keyword evidence="1" id="KW-1133">Transmembrane helix</keyword>
<gene>
    <name evidence="2" type="ORF">LEP1GSC151_5014</name>
</gene>
<dbReference type="BioCyc" id="LINT1001599:G11K9-2112-MONOMER"/>
<comment type="caution">
    <text evidence="2">The sequence shown here is derived from an EMBL/GenBank/DDBJ whole genome shotgun (WGS) entry which is preliminary data.</text>
</comment>
<dbReference type="InterPro" id="IPR029058">
    <property type="entry name" value="AB_hydrolase_fold"/>
</dbReference>
<sequence length="224" mass="25515">MEISKIVSIVHFNTTETDGEFIFQQLYYRFVNQNENLNEGNKLKNKKLKSYRTYSKLILKRIYNFILDLKMKLTKKLSILFYLIIFLGCTRYVVITEQKFVSQTANLGPNVFLTTFSYENSSHPPILLIDPVFINKKALYLGSKSGLIGVLNGNGFSVWLLHFEDYKSVNLREVGENLIPEVIAKIQKVTGKKEIFLGGVSLGGQAILNSLKAKKVPDVSKAFF</sequence>
<evidence type="ECO:0000313" key="2">
    <source>
        <dbReference type="EMBL" id="EMG12215.1"/>
    </source>
</evidence>
<dbReference type="EMBL" id="AFME02000114">
    <property type="protein sequence ID" value="EMG12215.1"/>
    <property type="molecule type" value="Genomic_DNA"/>
</dbReference>
<organism evidence="2 3">
    <name type="scientific">Leptospira interrogans serovar Grippotyphosa str. LT2186</name>
    <dbReference type="NCBI Taxonomy" id="1001599"/>
    <lineage>
        <taxon>Bacteria</taxon>
        <taxon>Pseudomonadati</taxon>
        <taxon>Spirochaetota</taxon>
        <taxon>Spirochaetia</taxon>
        <taxon>Leptospirales</taxon>
        <taxon>Leptospiraceae</taxon>
        <taxon>Leptospira</taxon>
    </lineage>
</organism>
<evidence type="ECO:0000313" key="3">
    <source>
        <dbReference type="Proteomes" id="UP000011776"/>
    </source>
</evidence>
<dbReference type="AntiFam" id="ANF00053">
    <property type="entry name" value="Translation of DNA repeat"/>
</dbReference>
<dbReference type="Proteomes" id="UP000011776">
    <property type="component" value="Unassembled WGS sequence"/>
</dbReference>
<name>M3HHW2_LEPIR</name>
<evidence type="ECO:0000256" key="1">
    <source>
        <dbReference type="SAM" id="Phobius"/>
    </source>
</evidence>
<reference evidence="2 3" key="1">
    <citation type="submission" date="2013-02" db="EMBL/GenBank/DDBJ databases">
        <authorList>
            <person name="Harkins D.M."/>
            <person name="Durkin A.S."/>
            <person name="Brinkac L.M."/>
            <person name="Haft D.H."/>
            <person name="Selengut J.D."/>
            <person name="Sanka R."/>
            <person name="DePew J."/>
            <person name="Purushe J."/>
            <person name="Tulsiani S.M."/>
            <person name="Graham G.C."/>
            <person name="Burns M.-A."/>
            <person name="Dohnt M.F."/>
            <person name="Smythe L.D."/>
            <person name="McKay D.B."/>
            <person name="Craig S.B."/>
            <person name="Vinetz J.M."/>
            <person name="Sutton G.G."/>
            <person name="Nierman W.C."/>
            <person name="Fouts D.E."/>
        </authorList>
    </citation>
    <scope>NUCLEOTIDE SEQUENCE [LARGE SCALE GENOMIC DNA]</scope>
    <source>
        <strain evidence="2 3">LT2186</strain>
    </source>
</reference>
<feature type="transmembrane region" description="Helical" evidence="1">
    <location>
        <begin position="77"/>
        <end position="94"/>
    </location>
</feature>
<dbReference type="SUPFAM" id="SSF53474">
    <property type="entry name" value="alpha/beta-Hydrolases"/>
    <property type="match status" value="1"/>
</dbReference>
<dbReference type="Gene3D" id="3.40.50.1820">
    <property type="entry name" value="alpha/beta hydrolase"/>
    <property type="match status" value="1"/>
</dbReference>
<dbReference type="AlphaFoldDB" id="M3HHW2"/>
<accession>M3HHW2</accession>
<proteinExistence type="predicted"/>
<evidence type="ECO:0008006" key="4">
    <source>
        <dbReference type="Google" id="ProtNLM"/>
    </source>
</evidence>
<protein>
    <recommendedName>
        <fullName evidence="4">Alpha/beta hydrolase family protein</fullName>
    </recommendedName>
</protein>